<comment type="caution">
    <text evidence="1">The sequence shown here is derived from an EMBL/GenBank/DDBJ whole genome shotgun (WGS) entry which is preliminary data.</text>
</comment>
<proteinExistence type="predicted"/>
<evidence type="ECO:0000313" key="2">
    <source>
        <dbReference type="Proteomes" id="UP001218188"/>
    </source>
</evidence>
<organism evidence="1 2">
    <name type="scientific">Mycena alexandri</name>
    <dbReference type="NCBI Taxonomy" id="1745969"/>
    <lineage>
        <taxon>Eukaryota</taxon>
        <taxon>Fungi</taxon>
        <taxon>Dikarya</taxon>
        <taxon>Basidiomycota</taxon>
        <taxon>Agaricomycotina</taxon>
        <taxon>Agaricomycetes</taxon>
        <taxon>Agaricomycetidae</taxon>
        <taxon>Agaricales</taxon>
        <taxon>Marasmiineae</taxon>
        <taxon>Mycenaceae</taxon>
        <taxon>Mycena</taxon>
    </lineage>
</organism>
<evidence type="ECO:0000313" key="1">
    <source>
        <dbReference type="EMBL" id="KAJ7040065.1"/>
    </source>
</evidence>
<gene>
    <name evidence="1" type="ORF">C8F04DRAFT_1084588</name>
</gene>
<protein>
    <submittedName>
        <fullName evidence="1">Uncharacterized protein</fullName>
    </submittedName>
</protein>
<keyword evidence="2" id="KW-1185">Reference proteome</keyword>
<dbReference type="AlphaFoldDB" id="A0AAD6T6K3"/>
<accession>A0AAD6T6K3</accession>
<dbReference type="Proteomes" id="UP001218188">
    <property type="component" value="Unassembled WGS sequence"/>
</dbReference>
<name>A0AAD6T6K3_9AGAR</name>
<sequence length="275" mass="30670">LKDEGTRIGPLAFTIALVGCLSFVRRYGLRCTDTKYLIGVAPREHSPESRRSHRWLIRPRPNLVCQRVCSKVAEGRHVVRAVLEVNGNVHRETGKGVENESVSPICSRHNAIGVDSRGDDKSTVFAPIVYLQTVMPRNDCRPGAVCPNVIRLSGSGSVGRRRERGCPDVTKAYNRVRLIGVTPSVTGSQQDRVCGHIEDNFRVRFVSQSPANLSSWRDAHARATVYEVEPLAILHLRRTGIVIDIIKRKWSQTLPYYAVAQPSLGRGRRTSCRGR</sequence>
<feature type="non-terminal residue" evidence="1">
    <location>
        <position position="275"/>
    </location>
</feature>
<reference evidence="1" key="1">
    <citation type="submission" date="2023-03" db="EMBL/GenBank/DDBJ databases">
        <title>Massive genome expansion in bonnet fungi (Mycena s.s.) driven by repeated elements and novel gene families across ecological guilds.</title>
        <authorList>
            <consortium name="Lawrence Berkeley National Laboratory"/>
            <person name="Harder C.B."/>
            <person name="Miyauchi S."/>
            <person name="Viragh M."/>
            <person name="Kuo A."/>
            <person name="Thoen E."/>
            <person name="Andreopoulos B."/>
            <person name="Lu D."/>
            <person name="Skrede I."/>
            <person name="Drula E."/>
            <person name="Henrissat B."/>
            <person name="Morin E."/>
            <person name="Kohler A."/>
            <person name="Barry K."/>
            <person name="LaButti K."/>
            <person name="Morin E."/>
            <person name="Salamov A."/>
            <person name="Lipzen A."/>
            <person name="Mereny Z."/>
            <person name="Hegedus B."/>
            <person name="Baldrian P."/>
            <person name="Stursova M."/>
            <person name="Weitz H."/>
            <person name="Taylor A."/>
            <person name="Grigoriev I.V."/>
            <person name="Nagy L.G."/>
            <person name="Martin F."/>
            <person name="Kauserud H."/>
        </authorList>
    </citation>
    <scope>NUCLEOTIDE SEQUENCE</scope>
    <source>
        <strain evidence="1">CBHHK200</strain>
    </source>
</reference>
<dbReference type="EMBL" id="JARJCM010000024">
    <property type="protein sequence ID" value="KAJ7040065.1"/>
    <property type="molecule type" value="Genomic_DNA"/>
</dbReference>